<gene>
    <name evidence="1" type="ORF">NP075_02990</name>
</gene>
<proteinExistence type="predicted"/>
<dbReference type="RefSeq" id="WP_227566252.1">
    <property type="nucleotide sequence ID" value="NZ_CP101989.1"/>
</dbReference>
<protein>
    <recommendedName>
        <fullName evidence="3">MmcQ/YjbR family DNA-binding protein</fullName>
    </recommendedName>
</protein>
<sequence>MADPGTPSRDTPSHAAAEARLHVVAGAFADRPGVVLPASGGRHFGTATLRVHGRIAAFTPGDHLVVKLPAARVAALVASGEGLPFPDGRPPMREWVAVVSDDPGVWSDVLDEALMYVGG</sequence>
<organism evidence="1 2">
    <name type="scientific">Cellulomonas wangsupingiae</name>
    <dbReference type="NCBI Taxonomy" id="2968085"/>
    <lineage>
        <taxon>Bacteria</taxon>
        <taxon>Bacillati</taxon>
        <taxon>Actinomycetota</taxon>
        <taxon>Actinomycetes</taxon>
        <taxon>Micrococcales</taxon>
        <taxon>Cellulomonadaceae</taxon>
        <taxon>Cellulomonas</taxon>
    </lineage>
</organism>
<reference evidence="1 2" key="1">
    <citation type="submission" date="2022-07" db="EMBL/GenBank/DDBJ databases">
        <title>Novel species in genus cellulomonas.</title>
        <authorList>
            <person name="Ye L."/>
        </authorList>
    </citation>
    <scope>NUCLEOTIDE SEQUENCE [LARGE SCALE GENOMIC DNA]</scope>
    <source>
        <strain evidence="2">zg-Y908</strain>
    </source>
</reference>
<dbReference type="EMBL" id="CP101989">
    <property type="protein sequence ID" value="UUI65718.1"/>
    <property type="molecule type" value="Genomic_DNA"/>
</dbReference>
<evidence type="ECO:0008006" key="3">
    <source>
        <dbReference type="Google" id="ProtNLM"/>
    </source>
</evidence>
<dbReference type="Proteomes" id="UP001317322">
    <property type="component" value="Chromosome"/>
</dbReference>
<evidence type="ECO:0000313" key="1">
    <source>
        <dbReference type="EMBL" id="UUI65718.1"/>
    </source>
</evidence>
<accession>A0ABY5K7G2</accession>
<evidence type="ECO:0000313" key="2">
    <source>
        <dbReference type="Proteomes" id="UP001317322"/>
    </source>
</evidence>
<name>A0ABY5K7G2_9CELL</name>
<keyword evidence="2" id="KW-1185">Reference proteome</keyword>